<dbReference type="CDD" id="cd06583">
    <property type="entry name" value="PGRP"/>
    <property type="match status" value="1"/>
</dbReference>
<dbReference type="Proteomes" id="UP000231542">
    <property type="component" value="Unassembled WGS sequence"/>
</dbReference>
<dbReference type="SUPFAM" id="SSF55846">
    <property type="entry name" value="N-acetylmuramoyl-L-alanine amidase-like"/>
    <property type="match status" value="1"/>
</dbReference>
<evidence type="ECO:0000259" key="4">
    <source>
        <dbReference type="SMART" id="SM00701"/>
    </source>
</evidence>
<dbReference type="SMART" id="SM00701">
    <property type="entry name" value="PGRP"/>
    <property type="match status" value="1"/>
</dbReference>
<dbReference type="InterPro" id="IPR002502">
    <property type="entry name" value="Amidase_domain"/>
</dbReference>
<dbReference type="EMBL" id="PEXU01000056">
    <property type="protein sequence ID" value="PIS42137.1"/>
    <property type="molecule type" value="Genomic_DNA"/>
</dbReference>
<comment type="similarity">
    <text evidence="1">Belongs to the N-acetylmuramoyl-L-alanine amidase 2 family.</text>
</comment>
<evidence type="ECO:0000259" key="3">
    <source>
        <dbReference type="SMART" id="SM00644"/>
    </source>
</evidence>
<feature type="domain" description="N-acetylmuramoyl-L-alanine amidase" evidence="3">
    <location>
        <begin position="184"/>
        <end position="348"/>
    </location>
</feature>
<dbReference type="GO" id="GO:0008745">
    <property type="term" value="F:N-acetylmuramoyl-L-alanine amidase activity"/>
    <property type="evidence" value="ECO:0007669"/>
    <property type="project" value="InterPro"/>
</dbReference>
<dbReference type="PANTHER" id="PTHR11022">
    <property type="entry name" value="PEPTIDOGLYCAN RECOGNITION PROTEIN"/>
    <property type="match status" value="1"/>
</dbReference>
<protein>
    <recommendedName>
        <fullName evidence="7">Peptidoglycan recognition protein family domain-containing protein</fullName>
    </recommendedName>
</protein>
<feature type="domain" description="Peptidoglycan recognition protein family" evidence="4">
    <location>
        <begin position="164"/>
        <end position="332"/>
    </location>
</feature>
<dbReference type="InterPro" id="IPR013783">
    <property type="entry name" value="Ig-like_fold"/>
</dbReference>
<dbReference type="InterPro" id="IPR006619">
    <property type="entry name" value="PGRP_domain_met/bac"/>
</dbReference>
<dbReference type="AlphaFoldDB" id="A0A2H0YUH6"/>
<dbReference type="InterPro" id="IPR036505">
    <property type="entry name" value="Amidase/PGRP_sf"/>
</dbReference>
<dbReference type="SMART" id="SM00644">
    <property type="entry name" value="Ami_2"/>
    <property type="match status" value="1"/>
</dbReference>
<reference evidence="5 6" key="1">
    <citation type="submission" date="2017-09" db="EMBL/GenBank/DDBJ databases">
        <title>Depth-based differentiation of microbial function through sediment-hosted aquifers and enrichment of novel symbionts in the deep terrestrial subsurface.</title>
        <authorList>
            <person name="Probst A.J."/>
            <person name="Ladd B."/>
            <person name="Jarett J.K."/>
            <person name="Geller-Mcgrath D.E."/>
            <person name="Sieber C.M."/>
            <person name="Emerson J.B."/>
            <person name="Anantharaman K."/>
            <person name="Thomas B.C."/>
            <person name="Malmstrom R."/>
            <person name="Stieglmeier M."/>
            <person name="Klingl A."/>
            <person name="Woyke T."/>
            <person name="Ryan C.M."/>
            <person name="Banfield J.F."/>
        </authorList>
    </citation>
    <scope>NUCLEOTIDE SEQUENCE [LARGE SCALE GENOMIC DNA]</scope>
    <source>
        <strain evidence="5">CG08_land_8_20_14_0_20_40_16</strain>
    </source>
</reference>
<evidence type="ECO:0000313" key="5">
    <source>
        <dbReference type="EMBL" id="PIS42137.1"/>
    </source>
</evidence>
<evidence type="ECO:0000313" key="6">
    <source>
        <dbReference type="Proteomes" id="UP000231542"/>
    </source>
</evidence>
<dbReference type="PANTHER" id="PTHR11022:SF41">
    <property type="entry name" value="PEPTIDOGLYCAN-RECOGNITION PROTEIN LC-RELATED"/>
    <property type="match status" value="1"/>
</dbReference>
<dbReference type="InterPro" id="IPR015510">
    <property type="entry name" value="PGRP"/>
</dbReference>
<feature type="chain" id="PRO_5013910396" description="Peptidoglycan recognition protein family domain-containing protein" evidence="2">
    <location>
        <begin position="31"/>
        <end position="737"/>
    </location>
</feature>
<name>A0A2H0YUH6_9BACT</name>
<feature type="signal peptide" evidence="2">
    <location>
        <begin position="1"/>
        <end position="30"/>
    </location>
</feature>
<evidence type="ECO:0000256" key="2">
    <source>
        <dbReference type="SAM" id="SignalP"/>
    </source>
</evidence>
<sequence>MKKGLKLTKFFTIGAVALLSTVFLCSQGTASGKAKIERREIRDSAMVVSNGEYLSSVLKTDFKFNVFGVAWQGRETVGISLRYHDSSGWSKWQQIEDYLERDGWYYSTDPIVANKGTELQYKVDSSANLKNIKLIYLGESSGSNFKKRNIFDFLFSKAQAADSLEIIPRSEWGADEDWRFSGSDKEIWPASYQRPEKFVIHHTAGSTGGDNPAAAVRGVYYWHSTVLGWGDIGYNYLIDQNGNIYEGRYGGDGVIGAHVYRTKICARFRFGGEQYEADFNKGTIGIAVLGNYEDGLTLNSKVKNALADLIAVKGKEFGIEPKGEGYMIDNTYPHIVGHKDLDCTACPGTNLYQKLGTIRDLAQKKYDVLNGIADPIIKATYVQQSKQSLAIDTGKEKQFWVEFKNEGNVTWHNYGINQPYVIAKNPPSVLKGSDWEAESIVAYLDSPNVAPGEIGRFTFNLKAPIDLLETSESFSLAFDNKIQKKSEFQVTVKITNLPFAAKLKNRSINLAMFLNDTQLVTFEFRNEGINSWKKGEVRLNIYDLDDQISRFYDKSWNDQYGQLDFEETEVKTNKIATFTLKLKAPRELGIFKNIYRLIGKNEIIQEENHSVTRIDSPYQAKLVSQNIPLAVLNYWKIPVTVKFENTGIGTWDQNLILNVYDLGKKTSRFKDSSWENTQGQFSLKEKAVKSGDIGTFQLILKAPEGKGVYLHILELKIKGSDLVVQNGEASLITRVDS</sequence>
<keyword evidence="2" id="KW-0732">Signal</keyword>
<dbReference type="Gene3D" id="2.60.40.10">
    <property type="entry name" value="Immunoglobulins"/>
    <property type="match status" value="3"/>
</dbReference>
<evidence type="ECO:0000256" key="1">
    <source>
        <dbReference type="ARBA" id="ARBA00007553"/>
    </source>
</evidence>
<dbReference type="GO" id="GO:0009253">
    <property type="term" value="P:peptidoglycan catabolic process"/>
    <property type="evidence" value="ECO:0007669"/>
    <property type="project" value="InterPro"/>
</dbReference>
<proteinExistence type="inferred from homology"/>
<organism evidence="5 6">
    <name type="scientific">Candidatus Kerfeldbacteria bacterium CG08_land_8_20_14_0_20_40_16</name>
    <dbReference type="NCBI Taxonomy" id="2014244"/>
    <lineage>
        <taxon>Bacteria</taxon>
        <taxon>Candidatus Kerfeldiibacteriota</taxon>
    </lineage>
</organism>
<dbReference type="Pfam" id="PF01510">
    <property type="entry name" value="Amidase_2"/>
    <property type="match status" value="1"/>
</dbReference>
<evidence type="ECO:0008006" key="7">
    <source>
        <dbReference type="Google" id="ProtNLM"/>
    </source>
</evidence>
<comment type="caution">
    <text evidence="5">The sequence shown here is derived from an EMBL/GenBank/DDBJ whole genome shotgun (WGS) entry which is preliminary data.</text>
</comment>
<accession>A0A2H0YUH6</accession>
<dbReference type="GO" id="GO:0008270">
    <property type="term" value="F:zinc ion binding"/>
    <property type="evidence" value="ECO:0007669"/>
    <property type="project" value="InterPro"/>
</dbReference>
<gene>
    <name evidence="5" type="ORF">COT24_04955</name>
</gene>
<dbReference type="Gene3D" id="3.40.80.10">
    <property type="entry name" value="Peptidoglycan recognition protein-like"/>
    <property type="match status" value="1"/>
</dbReference>